<dbReference type="EMBL" id="BAABHC010000014">
    <property type="protein sequence ID" value="GAA4434806.1"/>
    <property type="molecule type" value="Genomic_DNA"/>
</dbReference>
<dbReference type="Proteomes" id="UP001500552">
    <property type="component" value="Unassembled WGS sequence"/>
</dbReference>
<gene>
    <name evidence="1" type="ORF">GCM10023188_26200</name>
</gene>
<dbReference type="RefSeq" id="WP_345159662.1">
    <property type="nucleotide sequence ID" value="NZ_BAABHC010000014.1"/>
</dbReference>
<protein>
    <recommendedName>
        <fullName evidence="3">SH3 domain-containing protein</fullName>
    </recommendedName>
</protein>
<organism evidence="1 2">
    <name type="scientific">Pontibacter saemangeumensis</name>
    <dbReference type="NCBI Taxonomy" id="1084525"/>
    <lineage>
        <taxon>Bacteria</taxon>
        <taxon>Pseudomonadati</taxon>
        <taxon>Bacteroidota</taxon>
        <taxon>Cytophagia</taxon>
        <taxon>Cytophagales</taxon>
        <taxon>Hymenobacteraceae</taxon>
        <taxon>Pontibacter</taxon>
    </lineage>
</organism>
<name>A0ABP8LRT0_9BACT</name>
<comment type="caution">
    <text evidence="1">The sequence shown here is derived from an EMBL/GenBank/DDBJ whole genome shotgun (WGS) entry which is preliminary data.</text>
</comment>
<dbReference type="PROSITE" id="PS51257">
    <property type="entry name" value="PROKAR_LIPOPROTEIN"/>
    <property type="match status" value="1"/>
</dbReference>
<evidence type="ECO:0000313" key="1">
    <source>
        <dbReference type="EMBL" id="GAA4434806.1"/>
    </source>
</evidence>
<evidence type="ECO:0000313" key="2">
    <source>
        <dbReference type="Proteomes" id="UP001500552"/>
    </source>
</evidence>
<sequence length="118" mass="12566">MRSVIAFTAFAALLVAFSCNDSSLSVGQDNAEATIASETGTPAPLPNDVIYSSRALISGKLYARPSFDGTVLAHFDTSQQLHIIDTAGDIFVKVRLLHDTSSQTGYIPRAILPEQGQP</sequence>
<accession>A0ABP8LRT0</accession>
<evidence type="ECO:0008006" key="3">
    <source>
        <dbReference type="Google" id="ProtNLM"/>
    </source>
</evidence>
<reference evidence="2" key="1">
    <citation type="journal article" date="2019" name="Int. J. Syst. Evol. Microbiol.">
        <title>The Global Catalogue of Microorganisms (GCM) 10K type strain sequencing project: providing services to taxonomists for standard genome sequencing and annotation.</title>
        <authorList>
            <consortium name="The Broad Institute Genomics Platform"/>
            <consortium name="The Broad Institute Genome Sequencing Center for Infectious Disease"/>
            <person name="Wu L."/>
            <person name="Ma J."/>
        </authorList>
    </citation>
    <scope>NUCLEOTIDE SEQUENCE [LARGE SCALE GENOMIC DNA]</scope>
    <source>
        <strain evidence="2">JCM 17926</strain>
    </source>
</reference>
<proteinExistence type="predicted"/>
<keyword evidence="2" id="KW-1185">Reference proteome</keyword>